<dbReference type="Gene3D" id="3.40.50.300">
    <property type="entry name" value="P-loop containing nucleotide triphosphate hydrolases"/>
    <property type="match status" value="2"/>
</dbReference>
<dbReference type="InterPro" id="IPR027417">
    <property type="entry name" value="P-loop_NTPase"/>
</dbReference>
<sequence length="501" mass="55970">MSELALQMINIHKKFPGVYALKNVGLEVREGEVHALLGENGAGKSTLIKVLGGIYLPEEGDIYIDGHKVAMNSVRDAKEHGISIIHQELLLVPQMTVADNMFLDEAPDKYGYIDRKKSRKHAQQALEEMGVDIDAGAKVSNLSVAQQQIVEIVKAVRQRSKIIVMDEPTSSLSDNEIRMLFEIVRNLRKKGTAIIFISHKLEELFEITDRITIMRDGELIKTVVTKDTDREELISLMVGRTLDNYYIRDSFEKGEVVLKAEHLEQEGTLHDINFELHKGEILGFAGLVGAGRTELMQALFGITRLQDGNIYVKGKRVNINDPLSAMKAGIALVPEDRKLQGLILENTVGFNMTITVLKEFIKGIRVNRKKEKGMLDTYQKLLGIKTPSYSQRAGNLSGGNQQKIVITKWLAVKPDVLILDEPTRGIDVGAKAEIYSIMNELTKKGMSIIMVSSEMPEVMGMSDRICVMSEGRLTGTVSREEFSQERILSYALEGRTDEGRK</sequence>
<dbReference type="AlphaFoldDB" id="A0A4R4FAT8"/>
<accession>A0A4R4FAT8</accession>
<name>A0A4R4FAT8_9FIRM</name>
<keyword evidence="4" id="KW-1003">Cell membrane</keyword>
<dbReference type="Pfam" id="PF00005">
    <property type="entry name" value="ABC_tran"/>
    <property type="match status" value="2"/>
</dbReference>
<dbReference type="FunFam" id="3.40.50.300:FF:000126">
    <property type="entry name" value="Galactose/methyl galactoside import ATP-binding protein MglA"/>
    <property type="match status" value="1"/>
</dbReference>
<dbReference type="CDD" id="cd03216">
    <property type="entry name" value="ABC_Carb_Monos_I"/>
    <property type="match status" value="1"/>
</dbReference>
<gene>
    <name evidence="12" type="ORF">E1963_17225</name>
</gene>
<evidence type="ECO:0000256" key="5">
    <source>
        <dbReference type="ARBA" id="ARBA00022597"/>
    </source>
</evidence>
<dbReference type="GO" id="GO:0005886">
    <property type="term" value="C:plasma membrane"/>
    <property type="evidence" value="ECO:0007669"/>
    <property type="project" value="UniProtKB-SubCell"/>
</dbReference>
<keyword evidence="5" id="KW-0762">Sugar transport</keyword>
<dbReference type="InterPro" id="IPR003593">
    <property type="entry name" value="AAA+_ATPase"/>
</dbReference>
<evidence type="ECO:0000256" key="3">
    <source>
        <dbReference type="ARBA" id="ARBA00022448"/>
    </source>
</evidence>
<evidence type="ECO:0000256" key="8">
    <source>
        <dbReference type="ARBA" id="ARBA00022840"/>
    </source>
</evidence>
<dbReference type="PANTHER" id="PTHR43790:SF9">
    <property type="entry name" value="GALACTOFURANOSE TRANSPORTER ATP-BINDING PROTEIN YTFR"/>
    <property type="match status" value="1"/>
</dbReference>
<evidence type="ECO:0000256" key="10">
    <source>
        <dbReference type="ARBA" id="ARBA00023136"/>
    </source>
</evidence>
<evidence type="ECO:0000259" key="11">
    <source>
        <dbReference type="PROSITE" id="PS50893"/>
    </source>
</evidence>
<comment type="subcellular location">
    <subcellularLocation>
        <location evidence="2">Cell inner membrane</location>
    </subcellularLocation>
    <subcellularLocation>
        <location evidence="1">Cell membrane</location>
        <topology evidence="1">Peripheral membrane protein</topology>
    </subcellularLocation>
</comment>
<proteinExistence type="predicted"/>
<organism evidence="12 13">
    <name type="scientific">Extibacter muris</name>
    <dbReference type="NCBI Taxonomy" id="1796622"/>
    <lineage>
        <taxon>Bacteria</taxon>
        <taxon>Bacillati</taxon>
        <taxon>Bacillota</taxon>
        <taxon>Clostridia</taxon>
        <taxon>Lachnospirales</taxon>
        <taxon>Lachnospiraceae</taxon>
        <taxon>Extibacter</taxon>
    </lineage>
</organism>
<evidence type="ECO:0000256" key="1">
    <source>
        <dbReference type="ARBA" id="ARBA00004202"/>
    </source>
</evidence>
<dbReference type="GO" id="GO:0005524">
    <property type="term" value="F:ATP binding"/>
    <property type="evidence" value="ECO:0007669"/>
    <property type="project" value="UniProtKB-KW"/>
</dbReference>
<keyword evidence="9" id="KW-1278">Translocase</keyword>
<keyword evidence="13" id="KW-1185">Reference proteome</keyword>
<dbReference type="CDD" id="cd03215">
    <property type="entry name" value="ABC_Carb_Monos_II"/>
    <property type="match status" value="1"/>
</dbReference>
<dbReference type="FunFam" id="3.40.50.300:FF:000127">
    <property type="entry name" value="Ribose import ATP-binding protein RbsA"/>
    <property type="match status" value="1"/>
</dbReference>
<dbReference type="InterPro" id="IPR050107">
    <property type="entry name" value="ABC_carbohydrate_import_ATPase"/>
</dbReference>
<keyword evidence="7" id="KW-0547">Nucleotide-binding</keyword>
<dbReference type="SUPFAM" id="SSF52540">
    <property type="entry name" value="P-loop containing nucleoside triphosphate hydrolases"/>
    <property type="match status" value="2"/>
</dbReference>
<dbReference type="SMART" id="SM00382">
    <property type="entry name" value="AAA"/>
    <property type="match status" value="2"/>
</dbReference>
<evidence type="ECO:0000256" key="4">
    <source>
        <dbReference type="ARBA" id="ARBA00022475"/>
    </source>
</evidence>
<keyword evidence="10" id="KW-0472">Membrane</keyword>
<keyword evidence="8 12" id="KW-0067">ATP-binding</keyword>
<feature type="domain" description="ABC transporter" evidence="11">
    <location>
        <begin position="252"/>
        <end position="495"/>
    </location>
</feature>
<comment type="caution">
    <text evidence="12">The sequence shown here is derived from an EMBL/GenBank/DDBJ whole genome shotgun (WGS) entry which is preliminary data.</text>
</comment>
<keyword evidence="6" id="KW-0677">Repeat</keyword>
<dbReference type="GO" id="GO:0016887">
    <property type="term" value="F:ATP hydrolysis activity"/>
    <property type="evidence" value="ECO:0007669"/>
    <property type="project" value="InterPro"/>
</dbReference>
<reference evidence="12 13" key="1">
    <citation type="journal article" date="2016" name="Nat. Microbiol.">
        <title>The Mouse Intestinal Bacterial Collection (miBC) provides host-specific insight into cultured diversity and functional potential of the gut microbiota.</title>
        <authorList>
            <person name="Lagkouvardos I."/>
            <person name="Pukall R."/>
            <person name="Abt B."/>
            <person name="Foesel B.U."/>
            <person name="Meier-Kolthoff J.P."/>
            <person name="Kumar N."/>
            <person name="Bresciani A."/>
            <person name="Martinez I."/>
            <person name="Just S."/>
            <person name="Ziegler C."/>
            <person name="Brugiroux S."/>
            <person name="Garzetti D."/>
            <person name="Wenning M."/>
            <person name="Bui T.P."/>
            <person name="Wang J."/>
            <person name="Hugenholtz F."/>
            <person name="Plugge C.M."/>
            <person name="Peterson D.A."/>
            <person name="Hornef M.W."/>
            <person name="Baines J.F."/>
            <person name="Smidt H."/>
            <person name="Walter J."/>
            <person name="Kristiansen K."/>
            <person name="Nielsen H.B."/>
            <person name="Haller D."/>
            <person name="Overmann J."/>
            <person name="Stecher B."/>
            <person name="Clavel T."/>
        </authorList>
    </citation>
    <scope>NUCLEOTIDE SEQUENCE [LARGE SCALE GENOMIC DNA]</scope>
    <source>
        <strain evidence="12 13">DSM 28560</strain>
    </source>
</reference>
<feature type="domain" description="ABC transporter" evidence="11">
    <location>
        <begin position="6"/>
        <end position="241"/>
    </location>
</feature>
<dbReference type="InterPro" id="IPR003439">
    <property type="entry name" value="ABC_transporter-like_ATP-bd"/>
</dbReference>
<keyword evidence="3" id="KW-0813">Transport</keyword>
<dbReference type="PROSITE" id="PS50893">
    <property type="entry name" value="ABC_TRANSPORTER_2"/>
    <property type="match status" value="2"/>
</dbReference>
<evidence type="ECO:0000256" key="2">
    <source>
        <dbReference type="ARBA" id="ARBA00004533"/>
    </source>
</evidence>
<evidence type="ECO:0000256" key="9">
    <source>
        <dbReference type="ARBA" id="ARBA00022967"/>
    </source>
</evidence>
<evidence type="ECO:0000313" key="12">
    <source>
        <dbReference type="EMBL" id="TDA20388.1"/>
    </source>
</evidence>
<evidence type="ECO:0000313" key="13">
    <source>
        <dbReference type="Proteomes" id="UP000295710"/>
    </source>
</evidence>
<evidence type="ECO:0000256" key="6">
    <source>
        <dbReference type="ARBA" id="ARBA00022737"/>
    </source>
</evidence>
<evidence type="ECO:0000256" key="7">
    <source>
        <dbReference type="ARBA" id="ARBA00022741"/>
    </source>
</evidence>
<dbReference type="Proteomes" id="UP000295710">
    <property type="component" value="Unassembled WGS sequence"/>
</dbReference>
<dbReference type="PANTHER" id="PTHR43790">
    <property type="entry name" value="CARBOHYDRATE TRANSPORT ATP-BINDING PROTEIN MG119-RELATED"/>
    <property type="match status" value="1"/>
</dbReference>
<protein>
    <submittedName>
        <fullName evidence="12">Sugar ABC transporter ATP-binding protein</fullName>
    </submittedName>
</protein>
<dbReference type="GO" id="GO:0015749">
    <property type="term" value="P:monosaccharide transmembrane transport"/>
    <property type="evidence" value="ECO:0007669"/>
    <property type="project" value="UniProtKB-ARBA"/>
</dbReference>
<dbReference type="EMBL" id="SMMX01000022">
    <property type="protein sequence ID" value="TDA20388.1"/>
    <property type="molecule type" value="Genomic_DNA"/>
</dbReference>